<gene>
    <name evidence="3" type="ORF">D5H78_00855</name>
</gene>
<dbReference type="EMBL" id="QZEZ01000001">
    <property type="protein sequence ID" value="RJK98319.1"/>
    <property type="molecule type" value="Genomic_DNA"/>
</dbReference>
<sequence>MLLRWHFYAGVLVGPFLLVAALSGALYAATPQLEQVVYRDELRVDPSPTQLPLGQQVEAAFAVHDAEDLVAVRPAPTPSDTTRVMFAVGDLAESETRAVFVDPGTGEVRGELTVYGTSGVLPLRTWVSQLHRHLHLGEPGRLYSELAASWLWVLALSGLVLWTARARRRARARRLLLPDLSASGRRRTRSFHGAVGAWTSLGLLALSATGLTWSTYAGAGVSDLRSALGWSTPAVSTALPGSEGTSEPAGEHADHGGLAGHEGHGADVHPAALASDYERALAVARDGGIDAGKVEVEPPAGEGAAWTVTEIDRGFPTDVDAASVDPASGTVVDRVDFADHPLMAKLARWGVDLHMGSWGLLNQLVLLALALGLACTIVWGYRMWWQRRPDLSRRGGVGRPYPRGALRSAPPWAVALVGLAALAVGWALPLLGVSLLAFLAVDVLLGLRARLRRRTPAGA</sequence>
<accession>A0A3A3Z209</accession>
<dbReference type="InterPro" id="IPR005625">
    <property type="entry name" value="PepSY-ass_TM"/>
</dbReference>
<evidence type="ECO:0000256" key="2">
    <source>
        <dbReference type="SAM" id="Phobius"/>
    </source>
</evidence>
<keyword evidence="2" id="KW-0812">Transmembrane</keyword>
<feature type="compositionally biased region" description="Basic and acidic residues" evidence="1">
    <location>
        <begin position="249"/>
        <end position="265"/>
    </location>
</feature>
<feature type="transmembrane region" description="Helical" evidence="2">
    <location>
        <begin position="364"/>
        <end position="384"/>
    </location>
</feature>
<evidence type="ECO:0000256" key="1">
    <source>
        <dbReference type="SAM" id="MobiDB-lite"/>
    </source>
</evidence>
<dbReference type="Pfam" id="PF03929">
    <property type="entry name" value="PepSY_TM"/>
    <property type="match status" value="1"/>
</dbReference>
<dbReference type="AlphaFoldDB" id="A0A3A3Z209"/>
<protein>
    <submittedName>
        <fullName evidence="3">PepSY domain-containing protein</fullName>
    </submittedName>
</protein>
<reference evidence="3 4" key="1">
    <citation type="submission" date="2018-09" db="EMBL/GenBank/DDBJ databases">
        <title>YIM 75000 draft genome.</title>
        <authorList>
            <person name="Tang S."/>
            <person name="Feng Y."/>
        </authorList>
    </citation>
    <scope>NUCLEOTIDE SEQUENCE [LARGE SCALE GENOMIC DNA]</scope>
    <source>
        <strain evidence="3 4">YIM 75000</strain>
    </source>
</reference>
<feature type="transmembrane region" description="Helical" evidence="2">
    <location>
        <begin position="405"/>
        <end position="424"/>
    </location>
</feature>
<name>A0A3A3Z209_9ACTN</name>
<evidence type="ECO:0000313" key="4">
    <source>
        <dbReference type="Proteomes" id="UP000265614"/>
    </source>
</evidence>
<keyword evidence="2" id="KW-0472">Membrane</keyword>
<comment type="caution">
    <text evidence="3">The sequence shown here is derived from an EMBL/GenBank/DDBJ whole genome shotgun (WGS) entry which is preliminary data.</text>
</comment>
<dbReference type="OrthoDB" id="9791166at2"/>
<dbReference type="PANTHER" id="PTHR34219:SF1">
    <property type="entry name" value="PEPSY DOMAIN-CONTAINING PROTEIN"/>
    <property type="match status" value="1"/>
</dbReference>
<feature type="transmembrane region" description="Helical" evidence="2">
    <location>
        <begin position="195"/>
        <end position="216"/>
    </location>
</feature>
<dbReference type="Proteomes" id="UP000265614">
    <property type="component" value="Unassembled WGS sequence"/>
</dbReference>
<keyword evidence="4" id="KW-1185">Reference proteome</keyword>
<feature type="transmembrane region" description="Helical" evidence="2">
    <location>
        <begin position="430"/>
        <end position="447"/>
    </location>
</feature>
<organism evidence="3 4">
    <name type="scientific">Vallicoccus soli</name>
    <dbReference type="NCBI Taxonomy" id="2339232"/>
    <lineage>
        <taxon>Bacteria</taxon>
        <taxon>Bacillati</taxon>
        <taxon>Actinomycetota</taxon>
        <taxon>Actinomycetes</taxon>
        <taxon>Motilibacterales</taxon>
        <taxon>Vallicoccaceae</taxon>
        <taxon>Vallicoccus</taxon>
    </lineage>
</organism>
<proteinExistence type="predicted"/>
<keyword evidence="2" id="KW-1133">Transmembrane helix</keyword>
<feature type="transmembrane region" description="Helical" evidence="2">
    <location>
        <begin position="146"/>
        <end position="164"/>
    </location>
</feature>
<dbReference type="PANTHER" id="PTHR34219">
    <property type="entry name" value="IRON-REGULATED INNER MEMBRANE PROTEIN-RELATED"/>
    <property type="match status" value="1"/>
</dbReference>
<evidence type="ECO:0000313" key="3">
    <source>
        <dbReference type="EMBL" id="RJK98319.1"/>
    </source>
</evidence>
<feature type="region of interest" description="Disordered" evidence="1">
    <location>
        <begin position="237"/>
        <end position="265"/>
    </location>
</feature>